<dbReference type="VEuPathDB" id="FungiDB:H310_02957"/>
<protein>
    <recommendedName>
        <fullName evidence="5">Arrestin C-terminal-like domain-containing protein</fullName>
    </recommendedName>
</protein>
<evidence type="ECO:0000313" key="4">
    <source>
        <dbReference type="EMBL" id="ETW06806.1"/>
    </source>
</evidence>
<gene>
    <name evidence="4" type="ORF">H310_02957</name>
</gene>
<dbReference type="GeneID" id="20080007"/>
<organism evidence="4">
    <name type="scientific">Aphanomyces invadans</name>
    <dbReference type="NCBI Taxonomy" id="157072"/>
    <lineage>
        <taxon>Eukaryota</taxon>
        <taxon>Sar</taxon>
        <taxon>Stramenopiles</taxon>
        <taxon>Oomycota</taxon>
        <taxon>Saprolegniomycetes</taxon>
        <taxon>Saprolegniales</taxon>
        <taxon>Verrucalvaceae</taxon>
        <taxon>Aphanomyces</taxon>
    </lineage>
</organism>
<dbReference type="STRING" id="157072.A0A024UK37"/>
<feature type="domain" description="Arrestin C-terminal-like" evidence="3">
    <location>
        <begin position="175"/>
        <end position="301"/>
    </location>
</feature>
<dbReference type="InterPro" id="IPR014752">
    <property type="entry name" value="Arrestin-like_C"/>
</dbReference>
<dbReference type="GO" id="GO:0015031">
    <property type="term" value="P:protein transport"/>
    <property type="evidence" value="ECO:0007669"/>
    <property type="project" value="TreeGrafter"/>
</dbReference>
<evidence type="ECO:0000259" key="2">
    <source>
        <dbReference type="Pfam" id="PF00339"/>
    </source>
</evidence>
<evidence type="ECO:0008006" key="5">
    <source>
        <dbReference type="Google" id="ProtNLM"/>
    </source>
</evidence>
<dbReference type="InterPro" id="IPR014756">
    <property type="entry name" value="Ig_E-set"/>
</dbReference>
<evidence type="ECO:0000256" key="1">
    <source>
        <dbReference type="SAM" id="MobiDB-lite"/>
    </source>
</evidence>
<dbReference type="InterPro" id="IPR036208">
    <property type="entry name" value="VHL_sf"/>
</dbReference>
<evidence type="ECO:0000259" key="3">
    <source>
        <dbReference type="Pfam" id="PF02752"/>
    </source>
</evidence>
<feature type="region of interest" description="Disordered" evidence="1">
    <location>
        <begin position="304"/>
        <end position="332"/>
    </location>
</feature>
<sequence length="589" mass="63722">MGLIGNIVGLQDKGKIDVVVDRPYYMSGELVKGKILVEVTSPIQCNEVVLLASGKEKVEWKENGTTHTGCVEFFKKKIVLYCVERVLQPSTYEFAFEYQLPENLPGSFDAKKDSAGIVAKIEYSMSGTVIVDGVFARDLMKKAILVLYTSRVGQLARPSIDTCRRKVTYLCFDRGTCAFKAAADKTLYDTTDTPNIHVDIQNGSSENVQRIQCCLVRRDVLTASDGATKTCHTTLCDVSFPGVPAHAVVAQDLPFALTTKELSPSTKGSHIEVTYVIHVLCDLPRTSSDILLVLPIEISTPTLRAALPSPSTSTPSTQPRTSPLPSSSKPTIVIPTDGTTAQTPIVMPTNCTVHDLPERGATVVPQAPTASSTPRATRASMAVIQPAPPLQPPLQRPPVVVAVAPATSPGQMQPMQTVPYSPSMQPQQFGMAGQGGMMCFPATSPQMMAMVGHTMHMVMQHPSTMVRLPGYMGQPQLSPTLSPIHPQQPVAMWPSDSGINLDNVSVDGGGPADVHFVNCTPLPMDLVWVDTAGLELFYARVNPSESYMQPTFTNHMWKVGQCGQAILTYRVRVGRQRVEVLGPGLANYC</sequence>
<dbReference type="InterPro" id="IPR011022">
    <property type="entry name" value="Arrestin_C-like"/>
</dbReference>
<proteinExistence type="predicted"/>
<dbReference type="GO" id="GO:0005737">
    <property type="term" value="C:cytoplasm"/>
    <property type="evidence" value="ECO:0007669"/>
    <property type="project" value="TreeGrafter"/>
</dbReference>
<feature type="domain" description="Arrestin-like N-terminal" evidence="2">
    <location>
        <begin position="22"/>
        <end position="146"/>
    </location>
</feature>
<dbReference type="InterPro" id="IPR011021">
    <property type="entry name" value="Arrestin-like_N"/>
</dbReference>
<dbReference type="AlphaFoldDB" id="A0A024UK37"/>
<dbReference type="PANTHER" id="PTHR11188:SF17">
    <property type="entry name" value="FI21816P1"/>
    <property type="match status" value="1"/>
</dbReference>
<dbReference type="InterPro" id="IPR037140">
    <property type="entry name" value="VHL_beta_dom_sf"/>
</dbReference>
<dbReference type="Gene3D" id="2.60.40.640">
    <property type="match status" value="2"/>
</dbReference>
<dbReference type="RefSeq" id="XP_008864881.1">
    <property type="nucleotide sequence ID" value="XM_008866659.1"/>
</dbReference>
<dbReference type="Pfam" id="PF00339">
    <property type="entry name" value="Arrestin_N"/>
    <property type="match status" value="1"/>
</dbReference>
<dbReference type="Gene3D" id="2.60.40.780">
    <property type="entry name" value="von Hippel-Lindau disease tumour suppressor, beta domain"/>
    <property type="match status" value="1"/>
</dbReference>
<dbReference type="EMBL" id="KI913955">
    <property type="protein sequence ID" value="ETW06806.1"/>
    <property type="molecule type" value="Genomic_DNA"/>
</dbReference>
<dbReference type="OrthoDB" id="7785529at2759"/>
<feature type="compositionally biased region" description="Low complexity" evidence="1">
    <location>
        <begin position="308"/>
        <end position="328"/>
    </location>
</feature>
<dbReference type="PANTHER" id="PTHR11188">
    <property type="entry name" value="ARRESTIN DOMAIN CONTAINING PROTEIN"/>
    <property type="match status" value="1"/>
</dbReference>
<dbReference type="Pfam" id="PF02752">
    <property type="entry name" value="Arrestin_C"/>
    <property type="match status" value="1"/>
</dbReference>
<name>A0A024UK37_9STRA</name>
<reference evidence="4" key="1">
    <citation type="submission" date="2013-12" db="EMBL/GenBank/DDBJ databases">
        <title>The Genome Sequence of Aphanomyces invadans NJM9701.</title>
        <authorList>
            <consortium name="The Broad Institute Genomics Platform"/>
            <person name="Russ C."/>
            <person name="Tyler B."/>
            <person name="van West P."/>
            <person name="Dieguez-Uribeondo J."/>
            <person name="Young S.K."/>
            <person name="Zeng Q."/>
            <person name="Gargeya S."/>
            <person name="Fitzgerald M."/>
            <person name="Abouelleil A."/>
            <person name="Alvarado L."/>
            <person name="Chapman S.B."/>
            <person name="Gainer-Dewar J."/>
            <person name="Goldberg J."/>
            <person name="Griggs A."/>
            <person name="Gujja S."/>
            <person name="Hansen M."/>
            <person name="Howarth C."/>
            <person name="Imamovic A."/>
            <person name="Ireland A."/>
            <person name="Larimer J."/>
            <person name="McCowan C."/>
            <person name="Murphy C."/>
            <person name="Pearson M."/>
            <person name="Poon T.W."/>
            <person name="Priest M."/>
            <person name="Roberts A."/>
            <person name="Saif S."/>
            <person name="Shea T."/>
            <person name="Sykes S."/>
            <person name="Wortman J."/>
            <person name="Nusbaum C."/>
            <person name="Birren B."/>
        </authorList>
    </citation>
    <scope>NUCLEOTIDE SEQUENCE [LARGE SCALE GENOMIC DNA]</scope>
    <source>
        <strain evidence="4">NJM9701</strain>
    </source>
</reference>
<dbReference type="SUPFAM" id="SSF81296">
    <property type="entry name" value="E set domains"/>
    <property type="match status" value="2"/>
</dbReference>
<accession>A0A024UK37</accession>
<dbReference type="eggNOG" id="KOG3780">
    <property type="taxonomic scope" value="Eukaryota"/>
</dbReference>
<dbReference type="SUPFAM" id="SSF49468">
    <property type="entry name" value="VHL"/>
    <property type="match status" value="1"/>
</dbReference>
<dbReference type="InterPro" id="IPR050357">
    <property type="entry name" value="Arrestin_domain-protein"/>
</dbReference>